<keyword evidence="5 6" id="KW-0472">Membrane</keyword>
<accession>A0A2N0ZFY9</accession>
<evidence type="ECO:0000256" key="2">
    <source>
        <dbReference type="ARBA" id="ARBA00022475"/>
    </source>
</evidence>
<evidence type="ECO:0000313" key="8">
    <source>
        <dbReference type="Proteomes" id="UP000233343"/>
    </source>
</evidence>
<dbReference type="Proteomes" id="UP000233343">
    <property type="component" value="Unassembled WGS sequence"/>
</dbReference>
<dbReference type="PANTHER" id="PTHR40035">
    <property type="entry name" value="ATP SYNTHASE PROTEIN I"/>
    <property type="match status" value="1"/>
</dbReference>
<evidence type="ECO:0000256" key="1">
    <source>
        <dbReference type="ARBA" id="ARBA00004651"/>
    </source>
</evidence>
<evidence type="ECO:0000256" key="3">
    <source>
        <dbReference type="ARBA" id="ARBA00022692"/>
    </source>
</evidence>
<evidence type="ECO:0000256" key="4">
    <source>
        <dbReference type="ARBA" id="ARBA00022989"/>
    </source>
</evidence>
<name>A0A2N0ZFY9_9BACI</name>
<keyword evidence="4 6" id="KW-1133">Transmembrane helix</keyword>
<organism evidence="7 8">
    <name type="scientific">Cytobacillus horneckiae</name>
    <dbReference type="NCBI Taxonomy" id="549687"/>
    <lineage>
        <taxon>Bacteria</taxon>
        <taxon>Bacillati</taxon>
        <taxon>Bacillota</taxon>
        <taxon>Bacilli</taxon>
        <taxon>Bacillales</taxon>
        <taxon>Bacillaceae</taxon>
        <taxon>Cytobacillus</taxon>
    </lineage>
</organism>
<reference evidence="7 8" key="1">
    <citation type="journal article" date="2010" name="Int. J. Syst. Evol. Microbiol.">
        <title>Bacillus horneckiae sp. nov., isolated from a spacecraft-assembly clean room.</title>
        <authorList>
            <person name="Vaishampayan P."/>
            <person name="Probst A."/>
            <person name="Krishnamurthi S."/>
            <person name="Ghosh S."/>
            <person name="Osman S."/>
            <person name="McDowall A."/>
            <person name="Ruckmani A."/>
            <person name="Mayilraj S."/>
            <person name="Venkateswaran K."/>
        </authorList>
    </citation>
    <scope>NUCLEOTIDE SEQUENCE [LARGE SCALE GENOMIC DNA]</scope>
    <source>
        <strain evidence="8">1PO1SC</strain>
    </source>
</reference>
<proteinExistence type="predicted"/>
<gene>
    <name evidence="7" type="ORF">CWS20_14515</name>
</gene>
<dbReference type="EMBL" id="PISD01000030">
    <property type="protein sequence ID" value="PKG28416.1"/>
    <property type="molecule type" value="Genomic_DNA"/>
</dbReference>
<dbReference type="RefSeq" id="WP_066189179.1">
    <property type="nucleotide sequence ID" value="NZ_CP194732.1"/>
</dbReference>
<keyword evidence="2" id="KW-1003">Cell membrane</keyword>
<dbReference type="InterPro" id="IPR005598">
    <property type="entry name" value="ATP_synth_I"/>
</dbReference>
<protein>
    <submittedName>
        <fullName evidence="7">ATP synthase subunit I</fullName>
    </submittedName>
</protein>
<feature type="transmembrane region" description="Helical" evidence="6">
    <location>
        <begin position="74"/>
        <end position="91"/>
    </location>
</feature>
<dbReference type="InterPro" id="IPR039072">
    <property type="entry name" value="ATP_synth_I_Bacilli"/>
</dbReference>
<feature type="transmembrane region" description="Helical" evidence="6">
    <location>
        <begin position="34"/>
        <end position="53"/>
    </location>
</feature>
<evidence type="ECO:0000256" key="5">
    <source>
        <dbReference type="ARBA" id="ARBA00023136"/>
    </source>
</evidence>
<feature type="transmembrane region" description="Helical" evidence="6">
    <location>
        <begin position="12"/>
        <end position="28"/>
    </location>
</feature>
<dbReference type="Pfam" id="PF03899">
    <property type="entry name" value="ATP-synt_I"/>
    <property type="match status" value="1"/>
</dbReference>
<keyword evidence="3 6" id="KW-0812">Transmembrane</keyword>
<evidence type="ECO:0000313" key="7">
    <source>
        <dbReference type="EMBL" id="PKG28416.1"/>
    </source>
</evidence>
<evidence type="ECO:0000256" key="6">
    <source>
        <dbReference type="SAM" id="Phobius"/>
    </source>
</evidence>
<dbReference type="AlphaFoldDB" id="A0A2N0ZFY9"/>
<sequence length="129" mass="15050">MPEIKHSFTRQRKYMFFLLSFFVLGWGFTSYQSIFLGLILGTALSFFNLWLIVRKTIQFGKAVENGEKVRSLGTVSRMASAAFAVIIALEYPEHFHLISVVLGLMTSYIVIMIDFFLQSFHIRRKREER</sequence>
<comment type="subcellular location">
    <subcellularLocation>
        <location evidence="1">Cell membrane</location>
        <topology evidence="1">Multi-pass membrane protein</topology>
    </subcellularLocation>
</comment>
<feature type="transmembrane region" description="Helical" evidence="6">
    <location>
        <begin position="97"/>
        <end position="117"/>
    </location>
</feature>
<keyword evidence="8" id="KW-1185">Reference proteome</keyword>
<comment type="caution">
    <text evidence="7">The sequence shown here is derived from an EMBL/GenBank/DDBJ whole genome shotgun (WGS) entry which is preliminary data.</text>
</comment>
<dbReference type="PANTHER" id="PTHR40035:SF1">
    <property type="entry name" value="ATP SYNTHASE PROTEIN I"/>
    <property type="match status" value="1"/>
</dbReference>
<dbReference type="GO" id="GO:0005886">
    <property type="term" value="C:plasma membrane"/>
    <property type="evidence" value="ECO:0007669"/>
    <property type="project" value="UniProtKB-SubCell"/>
</dbReference>